<dbReference type="EMBL" id="PXNS01000012">
    <property type="protein sequence ID" value="PTL92322.1"/>
    <property type="molecule type" value="Genomic_DNA"/>
</dbReference>
<sequence>MHILLGPCPLPWLRSLLLVRLRRLVPTTLGLLAMVASAMLSGDELDESQGASLTLLTSYHQGYRWNDDVVSSVEARFRHEASADRQLLVEYVDALRLARPLAHEALLQRLTASTLNESGSLIIADDPAMAFYLEYRDELPWPRKVVALGLNDDRFREQAQALGVKLLKSYPVMAQSLNMLVETFGSPVPLMLLAEDSEHAFNVVDDMVEVIGSVADVTLVDVVTGWTPEEVIERLSRSPPGTRLYMQGGQDSGWSEGAGSTAHRLEALAAQGYPVFCHFEFQMAIGCAGGAILDVDFLAHAAVELALTPAFDLVPASSSVMAQRHLIDARWYRLFEGHDNLPFQWIGVRGRLEQVAREYRQALYGVSVVAVGSLLGVGALLVARNRSRRLRRKLMVDQRFGLPTRLALVSDYRGSRCEEVEWLFVLVSPELRSYRRRFGSGSLEGLLRISIDVFKAHLPKGWRLYLGGEEQLIGMVPAQAHGPDVESQLDSYLALVGQFQQRDSARVLRWHASVVVVPGHSTDLSNCLASLEEGVQRLESEGWVRPVLRVTAAGPYHETQLRWLCRQVSLLIENPGNQWRLVAQPKMAPSSRTLVGAEVLIRWCHPDAGNIPPPEFLPVILMLGLAERFDRWVIGRTLDWLLELRGADWLGTVSVNVHLSTLVADDFPDFMVTELARRRLPPRCLALELVEHEHVDDVERVQRQMRRLHERGIGVALDDFGSGYTAFNLLQRLPLAAIKLDYSLLHAARRFDQARQAYAALVGLCHRMELTVVAEGVETVEDASWLITLGVQEGQGYFFAPPMELEDLVAVYGEKPAGPMPTTVLRQVGTRRC</sequence>
<reference evidence="3 4" key="1">
    <citation type="submission" date="2018-03" db="EMBL/GenBank/DDBJ databases">
        <authorList>
            <person name="Zhou J."/>
            <person name="Li X."/>
            <person name="Xue M."/>
            <person name="Yin J."/>
        </authorList>
    </citation>
    <scope>NUCLEOTIDE SEQUENCE [LARGE SCALE GENOMIC DNA]</scope>
    <source>
        <strain evidence="3 4">SYSU ZJ2214</strain>
    </source>
</reference>
<keyword evidence="1" id="KW-1133">Transmembrane helix</keyword>
<gene>
    <name evidence="3" type="ORF">C6W88_17345</name>
</gene>
<name>A0ABX5ISN1_9GAMM</name>
<dbReference type="InterPro" id="IPR001633">
    <property type="entry name" value="EAL_dom"/>
</dbReference>
<dbReference type="PROSITE" id="PS50883">
    <property type="entry name" value="EAL"/>
    <property type="match status" value="1"/>
</dbReference>
<organism evidence="3 4">
    <name type="scientific">Halomonas litopenaei</name>
    <dbReference type="NCBI Taxonomy" id="2109328"/>
    <lineage>
        <taxon>Bacteria</taxon>
        <taxon>Pseudomonadati</taxon>
        <taxon>Pseudomonadota</taxon>
        <taxon>Gammaproteobacteria</taxon>
        <taxon>Oceanospirillales</taxon>
        <taxon>Halomonadaceae</taxon>
        <taxon>Halomonas</taxon>
    </lineage>
</organism>
<proteinExistence type="predicted"/>
<comment type="caution">
    <text evidence="3">The sequence shown here is derived from an EMBL/GenBank/DDBJ whole genome shotgun (WGS) entry which is preliminary data.</text>
</comment>
<feature type="transmembrane region" description="Helical" evidence="1">
    <location>
        <begin position="362"/>
        <end position="383"/>
    </location>
</feature>
<dbReference type="Gene3D" id="3.20.20.450">
    <property type="entry name" value="EAL domain"/>
    <property type="match status" value="1"/>
</dbReference>
<evidence type="ECO:0000313" key="3">
    <source>
        <dbReference type="EMBL" id="PTL92322.1"/>
    </source>
</evidence>
<dbReference type="CDD" id="cd01948">
    <property type="entry name" value="EAL"/>
    <property type="match status" value="1"/>
</dbReference>
<dbReference type="InterPro" id="IPR035919">
    <property type="entry name" value="EAL_sf"/>
</dbReference>
<evidence type="ECO:0000313" key="4">
    <source>
        <dbReference type="Proteomes" id="UP000241895"/>
    </source>
</evidence>
<dbReference type="Proteomes" id="UP000241895">
    <property type="component" value="Unassembled WGS sequence"/>
</dbReference>
<dbReference type="InterPro" id="IPR050706">
    <property type="entry name" value="Cyclic-di-GMP_PDE-like"/>
</dbReference>
<evidence type="ECO:0000256" key="1">
    <source>
        <dbReference type="SAM" id="Phobius"/>
    </source>
</evidence>
<dbReference type="SMART" id="SM00052">
    <property type="entry name" value="EAL"/>
    <property type="match status" value="1"/>
</dbReference>
<dbReference type="PANTHER" id="PTHR33121">
    <property type="entry name" value="CYCLIC DI-GMP PHOSPHODIESTERASE PDEF"/>
    <property type="match status" value="1"/>
</dbReference>
<keyword evidence="1" id="KW-0812">Transmembrane</keyword>
<keyword evidence="4" id="KW-1185">Reference proteome</keyword>
<dbReference type="SUPFAM" id="SSF141868">
    <property type="entry name" value="EAL domain-like"/>
    <property type="match status" value="1"/>
</dbReference>
<keyword evidence="1" id="KW-0472">Membrane</keyword>
<accession>A0ABX5ISN1</accession>
<dbReference type="PANTHER" id="PTHR33121:SF70">
    <property type="entry name" value="SIGNALING PROTEIN YKOW"/>
    <property type="match status" value="1"/>
</dbReference>
<protein>
    <recommendedName>
        <fullName evidence="2">EAL domain-containing protein</fullName>
    </recommendedName>
</protein>
<feature type="domain" description="EAL" evidence="2">
    <location>
        <begin position="561"/>
        <end position="816"/>
    </location>
</feature>
<evidence type="ECO:0000259" key="2">
    <source>
        <dbReference type="PROSITE" id="PS50883"/>
    </source>
</evidence>
<dbReference type="Pfam" id="PF00563">
    <property type="entry name" value="EAL"/>
    <property type="match status" value="1"/>
</dbReference>